<evidence type="ECO:0000313" key="2">
    <source>
        <dbReference type="Proteomes" id="UP000693981"/>
    </source>
</evidence>
<dbReference type="OrthoDB" id="74508at2759"/>
<accession>A0A8T1VWD5</accession>
<reference evidence="1" key="1">
    <citation type="submission" date="2021-02" db="EMBL/GenBank/DDBJ databases">
        <authorList>
            <person name="Palmer J.M."/>
        </authorList>
    </citation>
    <scope>NUCLEOTIDE SEQUENCE</scope>
    <source>
        <strain evidence="1">SCRP23</strain>
    </source>
</reference>
<gene>
    <name evidence="1" type="ORF">PHYBOEH_009573</name>
</gene>
<name>A0A8T1VWD5_9STRA</name>
<dbReference type="Proteomes" id="UP000693981">
    <property type="component" value="Unassembled WGS sequence"/>
</dbReference>
<proteinExistence type="predicted"/>
<dbReference type="AlphaFoldDB" id="A0A8T1VWD5"/>
<keyword evidence="2" id="KW-1185">Reference proteome</keyword>
<comment type="caution">
    <text evidence="1">The sequence shown here is derived from an EMBL/GenBank/DDBJ whole genome shotgun (WGS) entry which is preliminary data.</text>
</comment>
<organism evidence="1 2">
    <name type="scientific">Phytophthora boehmeriae</name>
    <dbReference type="NCBI Taxonomy" id="109152"/>
    <lineage>
        <taxon>Eukaryota</taxon>
        <taxon>Sar</taxon>
        <taxon>Stramenopiles</taxon>
        <taxon>Oomycota</taxon>
        <taxon>Peronosporomycetes</taxon>
        <taxon>Peronosporales</taxon>
        <taxon>Peronosporaceae</taxon>
        <taxon>Phytophthora</taxon>
    </lineage>
</organism>
<evidence type="ECO:0000313" key="1">
    <source>
        <dbReference type="EMBL" id="KAG7384263.1"/>
    </source>
</evidence>
<protein>
    <submittedName>
        <fullName evidence="1">Uncharacterized protein</fullName>
    </submittedName>
</protein>
<sequence>MTEPIPILRKEDRFGNIAGAVAVVEAFAEKSQQRHVRIQQRPAKAPVGSSSNASGHDTAAVLPPNVLVLECENAPNCKWFVRLMLLKGEQKWKISSMNLTHSKINCLESKYITPPTDSAAFQSSSLTPEQSLSNANNSANAAAAAAAVSSGVTAAAMGASVYVGMVFPSWKEAIGAIRALAHQMGRRAVAEKPAQIAWQNKSVVARRVICQNYRNSNCEWMIVLDEAPAGTDRYTVLSMHLLHSKEWSECIFQWTEK</sequence>
<dbReference type="EMBL" id="JAGDFL010000606">
    <property type="protein sequence ID" value="KAG7384263.1"/>
    <property type="molecule type" value="Genomic_DNA"/>
</dbReference>